<dbReference type="GO" id="GO:0016151">
    <property type="term" value="F:nickel cation binding"/>
    <property type="evidence" value="ECO:0007669"/>
    <property type="project" value="UniProtKB-UniRule"/>
</dbReference>
<evidence type="ECO:0000313" key="5">
    <source>
        <dbReference type="Proteomes" id="UP000234847"/>
    </source>
</evidence>
<keyword evidence="2 3" id="KW-0143">Chaperone</keyword>
<evidence type="ECO:0000256" key="2">
    <source>
        <dbReference type="ARBA" id="ARBA00023186"/>
    </source>
</evidence>
<keyword evidence="3" id="KW-0996">Nickel insertion</keyword>
<accession>A0AAX0VJ17</accession>
<organism evidence="4 5">
    <name type="scientific">Micrococcus luteus</name>
    <name type="common">Micrococcus lysodeikticus</name>
    <dbReference type="NCBI Taxonomy" id="1270"/>
    <lineage>
        <taxon>Bacteria</taxon>
        <taxon>Bacillati</taxon>
        <taxon>Actinomycetota</taxon>
        <taxon>Actinomycetes</taxon>
        <taxon>Micrococcales</taxon>
        <taxon>Micrococcaceae</taxon>
        <taxon>Micrococcus</taxon>
    </lineage>
</organism>
<evidence type="ECO:0000256" key="1">
    <source>
        <dbReference type="ARBA" id="ARBA00007177"/>
    </source>
</evidence>
<keyword evidence="3" id="KW-0963">Cytoplasm</keyword>
<proteinExistence type="inferred from homology"/>
<dbReference type="InterPro" id="IPR002669">
    <property type="entry name" value="UreD"/>
</dbReference>
<dbReference type="HAMAP" id="MF_01384">
    <property type="entry name" value="UreD"/>
    <property type="match status" value="1"/>
</dbReference>
<dbReference type="GO" id="GO:0005737">
    <property type="term" value="C:cytoplasm"/>
    <property type="evidence" value="ECO:0007669"/>
    <property type="project" value="UniProtKB-SubCell"/>
</dbReference>
<dbReference type="PANTHER" id="PTHR33643">
    <property type="entry name" value="UREASE ACCESSORY PROTEIN D"/>
    <property type="match status" value="1"/>
</dbReference>
<dbReference type="PANTHER" id="PTHR33643:SF1">
    <property type="entry name" value="UREASE ACCESSORY PROTEIN D"/>
    <property type="match status" value="1"/>
</dbReference>
<dbReference type="Pfam" id="PF01774">
    <property type="entry name" value="UreD"/>
    <property type="match status" value="1"/>
</dbReference>
<dbReference type="RefSeq" id="WP_002854155.1">
    <property type="nucleotide sequence ID" value="NZ_CP176570.1"/>
</dbReference>
<comment type="subunit">
    <text evidence="3">UreD, UreF and UreG form a complex that acts as a GTP-hydrolysis-dependent molecular chaperone, activating the urease apoprotein by helping to assemble the nickel containing metallocenter of UreC. The UreE protein probably delivers the nickel.</text>
</comment>
<name>A0AAX0VJ17_MICLU</name>
<comment type="caution">
    <text evidence="4">The sequence shown here is derived from an EMBL/GenBank/DDBJ whole genome shotgun (WGS) entry which is preliminary data.</text>
</comment>
<reference evidence="4 5" key="1">
    <citation type="submission" date="2017-12" db="EMBL/GenBank/DDBJ databases">
        <title>Phylogenetic diversity of female urinary microbiome.</title>
        <authorList>
            <person name="Thomas-White K."/>
            <person name="Wolfe A.J."/>
        </authorList>
    </citation>
    <scope>NUCLEOTIDE SEQUENCE [LARGE SCALE GENOMIC DNA]</scope>
    <source>
        <strain evidence="4 5">UMB0038</strain>
    </source>
</reference>
<gene>
    <name evidence="3" type="primary">ureD</name>
    <name evidence="4" type="ORF">CYJ95_10100</name>
</gene>
<evidence type="ECO:0000313" key="4">
    <source>
        <dbReference type="EMBL" id="PKZ80867.1"/>
    </source>
</evidence>
<dbReference type="Proteomes" id="UP000234847">
    <property type="component" value="Unassembled WGS sequence"/>
</dbReference>
<dbReference type="EMBL" id="PKJT01000012">
    <property type="protein sequence ID" value="PKZ80867.1"/>
    <property type="molecule type" value="Genomic_DNA"/>
</dbReference>
<comment type="function">
    <text evidence="3">Required for maturation of urease via the functional incorporation of the urease nickel metallocenter.</text>
</comment>
<protein>
    <recommendedName>
        <fullName evidence="3">Urease accessory protein UreD</fullName>
    </recommendedName>
</protein>
<dbReference type="AlphaFoldDB" id="A0AAX0VJ17"/>
<comment type="similarity">
    <text evidence="1 3">Belongs to the UreD family.</text>
</comment>
<comment type="subcellular location">
    <subcellularLocation>
        <location evidence="3">Cytoplasm</location>
    </subcellularLocation>
</comment>
<sequence length="284" mass="30804">MAEGLTGELRLRVAVRGGRSVAARQFHQGALRVLRPHYLDRSGQVSYTVINPGGAYFGADRYGIEVDVEEDASLLLTTQSATKVYRTPQGPARQDMTLRLGPGAVLEYVPDQLIVYRGGSYLQDTRVVMDPSASVLLAEVITPGWSPTAEPFRYDRLGMRTEVTVDPGGDPRRLVVDQLRLHPAEGQGLTGMGMLEGHSHTGQLLVADRRLDADLVAELTEVVDASDTVSGITRAGTGRAHGVDCVSVRSLAASTGRITALHHALADLLRARWRDQSPLALRKY</sequence>
<evidence type="ECO:0000256" key="3">
    <source>
        <dbReference type="HAMAP-Rule" id="MF_01384"/>
    </source>
</evidence>